<name>A0A1F2WG30_9ACTN</name>
<gene>
    <name evidence="1" type="ORF">A2Y75_05150</name>
</gene>
<organism evidence="1 2">
    <name type="scientific">Candidatus Solincola sediminis</name>
    <dbReference type="NCBI Taxonomy" id="1797199"/>
    <lineage>
        <taxon>Bacteria</taxon>
        <taxon>Bacillati</taxon>
        <taxon>Actinomycetota</taxon>
        <taxon>Candidatus Geothermincolia</taxon>
        <taxon>Candidatus Geothermincolales</taxon>
        <taxon>Candidatus Geothermincolaceae</taxon>
        <taxon>Candidatus Solincola</taxon>
    </lineage>
</organism>
<dbReference type="AlphaFoldDB" id="A0A1F2WG30"/>
<evidence type="ECO:0000313" key="2">
    <source>
        <dbReference type="Proteomes" id="UP000177876"/>
    </source>
</evidence>
<reference evidence="1 2" key="1">
    <citation type="journal article" date="2016" name="Nat. Commun.">
        <title>Thousands of microbial genomes shed light on interconnected biogeochemical processes in an aquifer system.</title>
        <authorList>
            <person name="Anantharaman K."/>
            <person name="Brown C.T."/>
            <person name="Hug L.A."/>
            <person name="Sharon I."/>
            <person name="Castelle C.J."/>
            <person name="Probst A.J."/>
            <person name="Thomas B.C."/>
            <person name="Singh A."/>
            <person name="Wilkins M.J."/>
            <person name="Karaoz U."/>
            <person name="Brodie E.L."/>
            <person name="Williams K.H."/>
            <person name="Hubbard S.S."/>
            <person name="Banfield J.F."/>
        </authorList>
    </citation>
    <scope>NUCLEOTIDE SEQUENCE [LARGE SCALE GENOMIC DNA]</scope>
</reference>
<proteinExistence type="predicted"/>
<accession>A0A1F2WG30</accession>
<evidence type="ECO:0000313" key="1">
    <source>
        <dbReference type="EMBL" id="OFW55804.1"/>
    </source>
</evidence>
<dbReference type="EMBL" id="MELK01000051">
    <property type="protein sequence ID" value="OFW55804.1"/>
    <property type="molecule type" value="Genomic_DNA"/>
</dbReference>
<dbReference type="Proteomes" id="UP000177876">
    <property type="component" value="Unassembled WGS sequence"/>
</dbReference>
<protein>
    <submittedName>
        <fullName evidence="1">Uncharacterized protein</fullName>
    </submittedName>
</protein>
<comment type="caution">
    <text evidence="1">The sequence shown here is derived from an EMBL/GenBank/DDBJ whole genome shotgun (WGS) entry which is preliminary data.</text>
</comment>
<sequence>MSTAHHGFGLCQQHGGNTKKNNAIGAWMMAHALARPLGINPWEALLGEVRRTAGGVAWLDLKISEAVVDDDLIGDGALAPWVRMRERERTHLARVSKMAMDAAIDQQLVAQAQVDGAAIARVLLSTLEQLGLDDEQFERARGILRSQLLAIEANVLGVTRDGDTISGSVVLDG</sequence>